<feature type="transmembrane region" description="Helical" evidence="5">
    <location>
        <begin position="338"/>
        <end position="357"/>
    </location>
</feature>
<evidence type="ECO:0000256" key="5">
    <source>
        <dbReference type="SAM" id="Phobius"/>
    </source>
</evidence>
<dbReference type="AlphaFoldDB" id="A0A395N211"/>
<gene>
    <name evidence="6" type="ORF">FIE12Z_1877</name>
</gene>
<dbReference type="PANTHER" id="PTHR11785">
    <property type="entry name" value="AMINO ACID TRANSPORTER"/>
    <property type="match status" value="1"/>
</dbReference>
<feature type="transmembrane region" description="Helical" evidence="5">
    <location>
        <begin position="288"/>
        <end position="309"/>
    </location>
</feature>
<organism evidence="6 7">
    <name type="scientific">Fusarium flagelliforme</name>
    <dbReference type="NCBI Taxonomy" id="2675880"/>
    <lineage>
        <taxon>Eukaryota</taxon>
        <taxon>Fungi</taxon>
        <taxon>Dikarya</taxon>
        <taxon>Ascomycota</taxon>
        <taxon>Pezizomycotina</taxon>
        <taxon>Sordariomycetes</taxon>
        <taxon>Hypocreomycetidae</taxon>
        <taxon>Hypocreales</taxon>
        <taxon>Nectriaceae</taxon>
        <taxon>Fusarium</taxon>
        <taxon>Fusarium incarnatum-equiseti species complex</taxon>
    </lineage>
</organism>
<keyword evidence="3 5" id="KW-1133">Transmembrane helix</keyword>
<feature type="transmembrane region" description="Helical" evidence="5">
    <location>
        <begin position="201"/>
        <end position="225"/>
    </location>
</feature>
<dbReference type="Proteomes" id="UP000265631">
    <property type="component" value="Unassembled WGS sequence"/>
</dbReference>
<evidence type="ECO:0000256" key="2">
    <source>
        <dbReference type="ARBA" id="ARBA00022692"/>
    </source>
</evidence>
<dbReference type="EMBL" id="PXXK01000036">
    <property type="protein sequence ID" value="RFN53843.1"/>
    <property type="molecule type" value="Genomic_DNA"/>
</dbReference>
<keyword evidence="7" id="KW-1185">Reference proteome</keyword>
<name>A0A395N211_9HYPO</name>
<sequence length="574" mass="63238">MGKPSQQESSGEASESSSIIHDNNLTYVRQTAGNGTSGYQEAVGAPVETTSPLGYHVNWLTIIFLNLNHMVGTGIFSTPATILRLTGSVGLALVYWVIGFILAVAGLAVHMEFTSYFPNRSGSEVVWLEQGFPRPKHFFPVAFAVQSVLLSFSSSNAIVLSNYLWRIVGRAPDPWELKGVAIAAYTLAVIVVIAHNRYSLYAINVFGALKLLLLVFIAISGLVILGGNIKSIPDPNLNYRNGFEGTTSSGYNLSQAMVNISFAFSGWQNAFSMANEIKNPIPTLKRNASASLLIVFVLYFMCNIAYFAAVPKDTFLESSELAAAVFFRTAFGSKAESALNFCVLLSSFGNLLAVLVGQSRQIREIARQGVLPWTEFWVSTKPFGTPIGPYLLKWAFTFLMIVAPPAGDAFQFVVSLKSYPDAMFYFAMVIGLLLIRRRRARSGTPPSDFRAWYALVILYLLAQAYLLIMPWIPPVGGIYGGTVSFLWCTYMIVGIAIMGVCGLYYYLWMKLIPRLRGYSIRSQVISVDDNGANTHRLLRVPNKDLAEWDATHDELGRDLPPQQIVHRNTGGSEK</sequence>
<feature type="transmembrane region" description="Helical" evidence="5">
    <location>
        <begin position="484"/>
        <end position="507"/>
    </location>
</feature>
<dbReference type="InterPro" id="IPR050598">
    <property type="entry name" value="AminoAcid_Transporter"/>
</dbReference>
<evidence type="ECO:0000256" key="4">
    <source>
        <dbReference type="ARBA" id="ARBA00023136"/>
    </source>
</evidence>
<evidence type="ECO:0000313" key="7">
    <source>
        <dbReference type="Proteomes" id="UP000265631"/>
    </source>
</evidence>
<feature type="transmembrane region" description="Helical" evidence="5">
    <location>
        <begin position="57"/>
        <end position="77"/>
    </location>
</feature>
<dbReference type="FunFam" id="1.20.1740.10:FF:000025">
    <property type="entry name" value="High-affinity methionine permease"/>
    <property type="match status" value="1"/>
</dbReference>
<evidence type="ECO:0008006" key="8">
    <source>
        <dbReference type="Google" id="ProtNLM"/>
    </source>
</evidence>
<dbReference type="STRING" id="2594813.A0A395N211"/>
<feature type="transmembrane region" description="Helical" evidence="5">
    <location>
        <begin position="177"/>
        <end position="195"/>
    </location>
</feature>
<protein>
    <recommendedName>
        <fullName evidence="8">High-affinity methionine permease</fullName>
    </recommendedName>
</protein>
<feature type="transmembrane region" description="Helical" evidence="5">
    <location>
        <begin position="89"/>
        <end position="111"/>
    </location>
</feature>
<feature type="transmembrane region" description="Helical" evidence="5">
    <location>
        <begin position="451"/>
        <end position="472"/>
    </location>
</feature>
<dbReference type="InterPro" id="IPR002293">
    <property type="entry name" value="AA/rel_permease1"/>
</dbReference>
<keyword evidence="2 5" id="KW-0812">Transmembrane</keyword>
<evidence type="ECO:0000313" key="6">
    <source>
        <dbReference type="EMBL" id="RFN53843.1"/>
    </source>
</evidence>
<dbReference type="Gene3D" id="1.20.1740.10">
    <property type="entry name" value="Amino acid/polyamine transporter I"/>
    <property type="match status" value="1"/>
</dbReference>
<comment type="subcellular location">
    <subcellularLocation>
        <location evidence="1">Membrane</location>
        <topology evidence="1">Multi-pass membrane protein</topology>
    </subcellularLocation>
</comment>
<proteinExistence type="predicted"/>
<feature type="transmembrane region" description="Helical" evidence="5">
    <location>
        <begin position="390"/>
        <end position="407"/>
    </location>
</feature>
<dbReference type="GO" id="GO:0015179">
    <property type="term" value="F:L-amino acid transmembrane transporter activity"/>
    <property type="evidence" value="ECO:0007669"/>
    <property type="project" value="TreeGrafter"/>
</dbReference>
<dbReference type="PANTHER" id="PTHR11785:SF353">
    <property type="entry name" value="METHIONINE TRANSPORTER (EUROFUNG)"/>
    <property type="match status" value="1"/>
</dbReference>
<evidence type="ECO:0000256" key="1">
    <source>
        <dbReference type="ARBA" id="ARBA00004141"/>
    </source>
</evidence>
<dbReference type="GO" id="GO:0016020">
    <property type="term" value="C:membrane"/>
    <property type="evidence" value="ECO:0007669"/>
    <property type="project" value="UniProtKB-SubCell"/>
</dbReference>
<comment type="caution">
    <text evidence="6">The sequence shown here is derived from an EMBL/GenBank/DDBJ whole genome shotgun (WGS) entry which is preliminary data.</text>
</comment>
<dbReference type="OrthoDB" id="5982228at2759"/>
<evidence type="ECO:0000256" key="3">
    <source>
        <dbReference type="ARBA" id="ARBA00022989"/>
    </source>
</evidence>
<accession>A0A395N211</accession>
<keyword evidence="4 5" id="KW-0472">Membrane</keyword>
<feature type="transmembrane region" description="Helical" evidence="5">
    <location>
        <begin position="138"/>
        <end position="165"/>
    </location>
</feature>
<feature type="transmembrane region" description="Helical" evidence="5">
    <location>
        <begin position="419"/>
        <end position="435"/>
    </location>
</feature>
<dbReference type="Pfam" id="PF13520">
    <property type="entry name" value="AA_permease_2"/>
    <property type="match status" value="1"/>
</dbReference>
<reference evidence="6 7" key="1">
    <citation type="journal article" date="2018" name="PLoS Pathog.">
        <title>Evolution of structural diversity of trichothecenes, a family of toxins produced by plant pathogenic and entomopathogenic fungi.</title>
        <authorList>
            <person name="Proctor R.H."/>
            <person name="McCormick S.P."/>
            <person name="Kim H.S."/>
            <person name="Cardoza R.E."/>
            <person name="Stanley A.M."/>
            <person name="Lindo L."/>
            <person name="Kelly A."/>
            <person name="Brown D.W."/>
            <person name="Lee T."/>
            <person name="Vaughan M.M."/>
            <person name="Alexander N.J."/>
            <person name="Busman M."/>
            <person name="Gutierrez S."/>
        </authorList>
    </citation>
    <scope>NUCLEOTIDE SEQUENCE [LARGE SCALE GENOMIC DNA]</scope>
    <source>
        <strain evidence="6 7">NRRL 13405</strain>
    </source>
</reference>